<protein>
    <submittedName>
        <fullName evidence="1">Uncharacterized protein</fullName>
    </submittedName>
</protein>
<reference evidence="1 2" key="1">
    <citation type="submission" date="2018-03" db="EMBL/GenBank/DDBJ databases">
        <title>Genomic Encyclopedia of Archaeal and Bacterial Type Strains, Phase II (KMG-II): from individual species to whole genera.</title>
        <authorList>
            <person name="Goeker M."/>
        </authorList>
    </citation>
    <scope>NUCLEOTIDE SEQUENCE [LARGE SCALE GENOMIC DNA]</scope>
    <source>
        <strain evidence="1 2">DSM 100214</strain>
    </source>
</reference>
<keyword evidence="2" id="KW-1185">Reference proteome</keyword>
<evidence type="ECO:0000313" key="2">
    <source>
        <dbReference type="Proteomes" id="UP000247973"/>
    </source>
</evidence>
<gene>
    <name evidence="1" type="ORF">CLV62_13712</name>
</gene>
<proteinExistence type="predicted"/>
<evidence type="ECO:0000313" key="1">
    <source>
        <dbReference type="EMBL" id="PXV59346.1"/>
    </source>
</evidence>
<comment type="caution">
    <text evidence="1">The sequence shown here is derived from an EMBL/GenBank/DDBJ whole genome shotgun (WGS) entry which is preliminary data.</text>
</comment>
<dbReference type="Proteomes" id="UP000247973">
    <property type="component" value="Unassembled WGS sequence"/>
</dbReference>
<dbReference type="AlphaFoldDB" id="A0A2V3PKW7"/>
<dbReference type="EMBL" id="QICL01000037">
    <property type="protein sequence ID" value="PXV59346.1"/>
    <property type="molecule type" value="Genomic_DNA"/>
</dbReference>
<organism evidence="1 2">
    <name type="scientific">Dysgonomonas alginatilytica</name>
    <dbReference type="NCBI Taxonomy" id="1605892"/>
    <lineage>
        <taxon>Bacteria</taxon>
        <taxon>Pseudomonadati</taxon>
        <taxon>Bacteroidota</taxon>
        <taxon>Bacteroidia</taxon>
        <taxon>Bacteroidales</taxon>
        <taxon>Dysgonomonadaceae</taxon>
        <taxon>Dysgonomonas</taxon>
    </lineage>
</organism>
<name>A0A2V3PKW7_9BACT</name>
<sequence>MDQLLKEDLEKVLGGKKFAPWLVDGGLLPPVEAAM</sequence>
<accession>A0A2V3PKW7</accession>